<keyword evidence="2 9" id="KW-0949">S-adenosyl-L-methionine</keyword>
<feature type="binding site" evidence="9">
    <location>
        <position position="46"/>
    </location>
    <ligand>
        <name>[4Fe-4S] cluster</name>
        <dbReference type="ChEBI" id="CHEBI:49883"/>
        <label>1</label>
    </ligand>
</feature>
<feature type="binding site" evidence="9">
    <location>
        <position position="59"/>
    </location>
    <ligand>
        <name>[4Fe-4S] cluster</name>
        <dbReference type="ChEBI" id="CHEBI:49883"/>
        <label>1</label>
    </ligand>
</feature>
<feature type="domain" description="Radical SAM core" evidence="10">
    <location>
        <begin position="65"/>
        <end position="311"/>
    </location>
</feature>
<dbReference type="HOGENOM" id="CLU_007952_3_0_2"/>
<dbReference type="GO" id="GO:0046872">
    <property type="term" value="F:metal ion binding"/>
    <property type="evidence" value="ECO:0007669"/>
    <property type="project" value="UniProtKB-KW"/>
</dbReference>
<evidence type="ECO:0000256" key="1">
    <source>
        <dbReference type="ARBA" id="ARBA00022485"/>
    </source>
</evidence>
<dbReference type="Pfam" id="PF08608">
    <property type="entry name" value="Wyosine_form"/>
    <property type="match status" value="1"/>
</dbReference>
<feature type="binding site" evidence="9">
    <location>
        <position position="86"/>
    </location>
    <ligand>
        <name>[4Fe-4S] cluster</name>
        <dbReference type="ChEBI" id="CHEBI:49883"/>
        <label>2</label>
        <note>4Fe-4S-S-AdoMet</note>
    </ligand>
</feature>
<dbReference type="AlphaFoldDB" id="A0A075MTA7"/>
<feature type="binding site" evidence="9">
    <location>
        <position position="82"/>
    </location>
    <ligand>
        <name>[4Fe-4S] cluster</name>
        <dbReference type="ChEBI" id="CHEBI:49883"/>
        <label>2</label>
        <note>4Fe-4S-S-AdoMet</note>
    </ligand>
</feature>
<evidence type="ECO:0000313" key="12">
    <source>
        <dbReference type="Proteomes" id="UP000028194"/>
    </source>
</evidence>
<evidence type="ECO:0000259" key="10">
    <source>
        <dbReference type="PROSITE" id="PS51918"/>
    </source>
</evidence>
<dbReference type="EMBL" id="CP007174">
    <property type="protein sequence ID" value="AIF84796.1"/>
    <property type="molecule type" value="Genomic_DNA"/>
</dbReference>
<dbReference type="Proteomes" id="UP000028194">
    <property type="component" value="Chromosome"/>
</dbReference>
<dbReference type="InterPro" id="IPR013785">
    <property type="entry name" value="Aldolase_TIM"/>
</dbReference>
<dbReference type="CDD" id="cd01335">
    <property type="entry name" value="Radical_SAM"/>
    <property type="match status" value="1"/>
</dbReference>
<keyword evidence="5 9" id="KW-0408">Iron</keyword>
<dbReference type="InterPro" id="IPR013917">
    <property type="entry name" value="tRNA_wybutosine-synth"/>
</dbReference>
<dbReference type="GeneID" id="41598444"/>
<comment type="subunit">
    <text evidence="9">Monomer.</text>
</comment>
<dbReference type="SUPFAM" id="SSF102114">
    <property type="entry name" value="Radical SAM enzymes"/>
    <property type="match status" value="1"/>
</dbReference>
<keyword evidence="7 9" id="KW-0456">Lyase</keyword>
<dbReference type="HAMAP" id="MF_01921">
    <property type="entry name" value="TYW1_archaea"/>
    <property type="match status" value="1"/>
</dbReference>
<name>A0A075MTA7_9ARCH</name>
<dbReference type="InterPro" id="IPR023993">
    <property type="entry name" value="TYW1_archaea"/>
</dbReference>
<evidence type="ECO:0000256" key="4">
    <source>
        <dbReference type="ARBA" id="ARBA00022723"/>
    </source>
</evidence>
<evidence type="ECO:0000256" key="9">
    <source>
        <dbReference type="HAMAP-Rule" id="MF_01921"/>
    </source>
</evidence>
<dbReference type="InterPro" id="IPR007197">
    <property type="entry name" value="rSAM"/>
</dbReference>
<dbReference type="RefSeq" id="WP_148701309.1">
    <property type="nucleotide sequence ID" value="NZ_CP007174.1"/>
</dbReference>
<dbReference type="InterPro" id="IPR058240">
    <property type="entry name" value="rSAM_sf"/>
</dbReference>
<comment type="cofactor">
    <cofactor evidence="9">
        <name>[4Fe-4S] cluster</name>
        <dbReference type="ChEBI" id="CHEBI:49883"/>
    </cofactor>
    <text evidence="9">Binds 2 [4Fe-4S] clusters. Binds 1 [4Fe-4S] cluster coordinated with 3 cysteines and an exchangeable S-adenosyl-L-methionine.</text>
</comment>
<dbReference type="GO" id="GO:0102521">
    <property type="term" value="F:tRNA-4-demethylwyosine synthase activity"/>
    <property type="evidence" value="ECO:0007669"/>
    <property type="project" value="UniProtKB-EC"/>
</dbReference>
<dbReference type="OrthoDB" id="68499at2157"/>
<dbReference type="KEGG" id="nev:NTE_02755"/>
<evidence type="ECO:0000256" key="5">
    <source>
        <dbReference type="ARBA" id="ARBA00023004"/>
    </source>
</evidence>
<dbReference type="PANTHER" id="PTHR13930">
    <property type="entry name" value="S-ADENOSYL-L-METHIONINE-DEPENDENT TRNA 4-DEMETHYLWYOSINE SYNTHASE"/>
    <property type="match status" value="1"/>
</dbReference>
<dbReference type="PANTHER" id="PTHR13930:SF0">
    <property type="entry name" value="S-ADENOSYL-L-METHIONINE-DEPENDENT TRNA 4-DEMETHYLWYOSINE SYNTHASE TYW1-RELATED"/>
    <property type="match status" value="1"/>
</dbReference>
<sequence>MSCSDEYFSHSTTGEDNNLIQITPRVKEKLKKAKYGVYNHSAVELCHWTKKSFANEGSCYKHKFYGISTHQCMEMTPTAMNCENRCVYCWRPAEFYDTLEMPEQMVDEPEVIVQNLMAERKKLINGFYGNSKNDETKLDESLLPAHYAISLSGEPTMYPKLPQLIKYLKTLKATKSIFLVTNGQEPDMLRRLESEDALPTQIYLSTNASNRKMFLQVNRPRHKGAWERWQDSLHFLSTVDTRTVLRMTIIRGYNDGSDDIKDFAKVMSEGDPHFIEIKSYMHVGMSTQRLERDNMLGMEEVRGYANKLCEKMPAFSVMDESEISRIVVLQNKKRYVDRWIKSYFE</sequence>
<dbReference type="PROSITE" id="PS51918">
    <property type="entry name" value="RADICAL_SAM"/>
    <property type="match status" value="1"/>
</dbReference>
<dbReference type="STRING" id="1459636.NTE_02755"/>
<dbReference type="NCBIfam" id="TIGR03972">
    <property type="entry name" value="rSAM_TYW1"/>
    <property type="match status" value="1"/>
</dbReference>
<keyword evidence="6 9" id="KW-0411">Iron-sulfur</keyword>
<evidence type="ECO:0000256" key="7">
    <source>
        <dbReference type="ARBA" id="ARBA00023239"/>
    </source>
</evidence>
<accession>A0A075MTA7</accession>
<reference evidence="11 12" key="1">
    <citation type="journal article" date="2014" name="PLoS ONE">
        <title>Genome Sequence of Candidatus Nitrososphaera evergladensis from Group I.1b Enriched from Everglades Soil Reveals Novel Genomic Features of the Ammonia-Oxidizing Archaea.</title>
        <authorList>
            <person name="Zhalnina K.V."/>
            <person name="Dias R."/>
            <person name="Leonard M.T."/>
            <person name="Dorr de Quadros P."/>
            <person name="Camargo F.A."/>
            <person name="Drew J.C."/>
            <person name="Farmerie W.G."/>
            <person name="Daroub S.H."/>
            <person name="Triplett E.W."/>
        </authorList>
    </citation>
    <scope>NUCLEOTIDE SEQUENCE [LARGE SCALE GENOMIC DNA]</scope>
    <source>
        <strain evidence="11 12">SR1</strain>
    </source>
</reference>
<dbReference type="GO" id="GO:0005737">
    <property type="term" value="C:cytoplasm"/>
    <property type="evidence" value="ECO:0007669"/>
    <property type="project" value="UniProtKB-SubCell"/>
</dbReference>
<dbReference type="eggNOG" id="arCOG04174">
    <property type="taxonomic scope" value="Archaea"/>
</dbReference>
<feature type="binding site" evidence="9">
    <location>
        <position position="72"/>
    </location>
    <ligand>
        <name>[4Fe-4S] cluster</name>
        <dbReference type="ChEBI" id="CHEBI:49883"/>
        <label>1</label>
    </ligand>
</feature>
<dbReference type="SFLD" id="SFLDG01071">
    <property type="entry name" value="tRNA_wybutosine-synthesizing"/>
    <property type="match status" value="1"/>
</dbReference>
<dbReference type="Pfam" id="PF04055">
    <property type="entry name" value="Radical_SAM"/>
    <property type="match status" value="1"/>
</dbReference>
<dbReference type="InterPro" id="IPR034556">
    <property type="entry name" value="tRNA_wybutosine-synthase"/>
</dbReference>
<evidence type="ECO:0000256" key="2">
    <source>
        <dbReference type="ARBA" id="ARBA00022691"/>
    </source>
</evidence>
<dbReference type="GO" id="GO:0008033">
    <property type="term" value="P:tRNA processing"/>
    <property type="evidence" value="ECO:0007669"/>
    <property type="project" value="UniProtKB-UniRule"/>
</dbReference>
<evidence type="ECO:0000256" key="8">
    <source>
        <dbReference type="ARBA" id="ARBA00049466"/>
    </source>
</evidence>
<keyword evidence="1 9" id="KW-0004">4Fe-4S</keyword>
<organism evidence="11 12">
    <name type="scientific">Candidatus Nitrososphaera evergladensis SR1</name>
    <dbReference type="NCBI Taxonomy" id="1459636"/>
    <lineage>
        <taxon>Archaea</taxon>
        <taxon>Nitrososphaerota</taxon>
        <taxon>Nitrososphaeria</taxon>
        <taxon>Nitrososphaerales</taxon>
        <taxon>Nitrososphaeraceae</taxon>
        <taxon>Nitrososphaera</taxon>
    </lineage>
</organism>
<dbReference type="EC" id="4.1.3.44" evidence="9"/>
<proteinExistence type="inferred from homology"/>
<keyword evidence="9" id="KW-0963">Cytoplasm</keyword>
<keyword evidence="12" id="KW-1185">Reference proteome</keyword>
<comment type="similarity">
    <text evidence="9">Belongs to the TYW1 family.</text>
</comment>
<dbReference type="SFLD" id="SFLDF00284">
    <property type="entry name" value="tRNA_wybutosine-synthesizing"/>
    <property type="match status" value="1"/>
</dbReference>
<feature type="binding site" evidence="9">
    <location>
        <position position="89"/>
    </location>
    <ligand>
        <name>[4Fe-4S] cluster</name>
        <dbReference type="ChEBI" id="CHEBI:49883"/>
        <label>2</label>
        <note>4Fe-4S-S-AdoMet</note>
    </ligand>
</feature>
<keyword evidence="4 9" id="KW-0479">Metal-binding</keyword>
<protein>
    <recommendedName>
        <fullName evidence="9">S-adenosyl-L-methionine-dependent tRNA 4-demethylwyosine synthase</fullName>
        <ecNumber evidence="9">4.1.3.44</ecNumber>
    </recommendedName>
    <alternativeName>
        <fullName evidence="9">tRNA wyosine derivatives biosynthesis protein Taw1</fullName>
    </alternativeName>
</protein>
<comment type="function">
    <text evidence="9">Component of the wyosine derivatives biosynthesis pathway that catalyzes the condensation of N-methylguanine with 2 carbon atoms from pyruvate to form the tricyclic 4-demethylwyosine (imG-14) on guanosine-37 of tRNA(Phe).</text>
</comment>
<dbReference type="Gene3D" id="3.20.20.70">
    <property type="entry name" value="Aldolase class I"/>
    <property type="match status" value="1"/>
</dbReference>
<dbReference type="SFLD" id="SFLDS00029">
    <property type="entry name" value="Radical_SAM"/>
    <property type="match status" value="1"/>
</dbReference>
<comment type="catalytic activity">
    <reaction evidence="8 9">
        <text>N(1)-methylguanosine(37) in tRNA(Phe) + pyruvate + S-adenosyl-L-methionine = 4-demethylwyosine(37) in tRNA(Phe) + 5'-deoxyadenosine + L-methionine + CO2 + H2O</text>
        <dbReference type="Rhea" id="RHEA:36347"/>
        <dbReference type="Rhea" id="RHEA-COMP:10164"/>
        <dbReference type="Rhea" id="RHEA-COMP:10165"/>
        <dbReference type="ChEBI" id="CHEBI:15361"/>
        <dbReference type="ChEBI" id="CHEBI:15377"/>
        <dbReference type="ChEBI" id="CHEBI:16526"/>
        <dbReference type="ChEBI" id="CHEBI:17319"/>
        <dbReference type="ChEBI" id="CHEBI:57844"/>
        <dbReference type="ChEBI" id="CHEBI:59789"/>
        <dbReference type="ChEBI" id="CHEBI:64315"/>
        <dbReference type="ChEBI" id="CHEBI:73542"/>
        <dbReference type="EC" id="4.1.3.44"/>
    </reaction>
</comment>
<evidence type="ECO:0000313" key="11">
    <source>
        <dbReference type="EMBL" id="AIF84796.1"/>
    </source>
</evidence>
<gene>
    <name evidence="9" type="primary">taw1</name>
    <name evidence="11" type="ORF">NTE_02755</name>
</gene>
<comment type="subcellular location">
    <subcellularLocation>
        <location evidence="9">Cytoplasm</location>
    </subcellularLocation>
</comment>
<dbReference type="GO" id="GO:0051539">
    <property type="term" value="F:4 iron, 4 sulfur cluster binding"/>
    <property type="evidence" value="ECO:0007669"/>
    <property type="project" value="UniProtKB-UniRule"/>
</dbReference>
<keyword evidence="3 9" id="KW-0819">tRNA processing</keyword>
<evidence type="ECO:0000256" key="3">
    <source>
        <dbReference type="ARBA" id="ARBA00022694"/>
    </source>
</evidence>
<evidence type="ECO:0000256" key="6">
    <source>
        <dbReference type="ARBA" id="ARBA00023014"/>
    </source>
</evidence>